<dbReference type="GO" id="GO:0003677">
    <property type="term" value="F:DNA binding"/>
    <property type="evidence" value="ECO:0007669"/>
    <property type="project" value="InterPro"/>
</dbReference>
<feature type="coiled-coil region" evidence="1">
    <location>
        <begin position="59"/>
        <end position="86"/>
    </location>
</feature>
<dbReference type="GO" id="GO:0006313">
    <property type="term" value="P:DNA transposition"/>
    <property type="evidence" value="ECO:0007669"/>
    <property type="project" value="InterPro"/>
</dbReference>
<name>A0AAP8FWF4_STRMC</name>
<dbReference type="InterPro" id="IPR009057">
    <property type="entry name" value="Homeodomain-like_sf"/>
</dbReference>
<evidence type="ECO:0000313" key="2">
    <source>
        <dbReference type="EMBL" id="PHV55487.1"/>
    </source>
</evidence>
<organism evidence="2 3">
    <name type="scientific">Streptococcus macedonicus</name>
    <name type="common">Streptococcus gallolyticus macedonicus</name>
    <dbReference type="NCBI Taxonomy" id="59310"/>
    <lineage>
        <taxon>Bacteria</taxon>
        <taxon>Bacillati</taxon>
        <taxon>Bacillota</taxon>
        <taxon>Bacilli</taxon>
        <taxon>Lactobacillales</taxon>
        <taxon>Streptococcaceae</taxon>
        <taxon>Streptococcus</taxon>
    </lineage>
</organism>
<evidence type="ECO:0000256" key="1">
    <source>
        <dbReference type="SAM" id="Coils"/>
    </source>
</evidence>
<gene>
    <name evidence="2" type="ORF">CS009_10885</name>
</gene>
<keyword evidence="1" id="KW-0175">Coiled coil</keyword>
<dbReference type="GO" id="GO:0004803">
    <property type="term" value="F:transposase activity"/>
    <property type="evidence" value="ECO:0007669"/>
    <property type="project" value="InterPro"/>
</dbReference>
<dbReference type="Proteomes" id="UP000221763">
    <property type="component" value="Unassembled WGS sequence"/>
</dbReference>
<dbReference type="AlphaFoldDB" id="A0AAP8FWF4"/>
<reference evidence="2 3" key="1">
    <citation type="submission" date="2017-10" db="EMBL/GenBank/DDBJ databases">
        <title>Whole-genome sequence of three Streptococcus macedonicus strains isolated from Italian cheeses of the Veneto region.</title>
        <authorList>
            <person name="Treu L."/>
            <person name="De Diego-Diaz B."/>
            <person name="Papadimitriou K."/>
            <person name="Tsakalidou E."/>
            <person name="Corich V."/>
            <person name="Giacomini A."/>
        </authorList>
    </citation>
    <scope>NUCLEOTIDE SEQUENCE [LARGE SCALE GENOMIC DNA]</scope>
    <source>
        <strain evidence="2 3">19AS</strain>
    </source>
</reference>
<evidence type="ECO:0000313" key="3">
    <source>
        <dbReference type="Proteomes" id="UP000221763"/>
    </source>
</evidence>
<sequence>MTNNRYEPELKQKVLRLYLEEGRTKKSLTEEYNLGQGTLTYWLQQYRKECDNSPTKREESDSYEVAKKLRKEIEELKKENDFLKKAAAF</sequence>
<dbReference type="Pfam" id="PF01527">
    <property type="entry name" value="HTH_Tnp_1"/>
    <property type="match status" value="1"/>
</dbReference>
<accession>A0AAP8FWF4</accession>
<dbReference type="RefSeq" id="WP_142348655.1">
    <property type="nucleotide sequence ID" value="NZ_PEBN01000069.1"/>
</dbReference>
<comment type="caution">
    <text evidence="2">The sequence shown here is derived from an EMBL/GenBank/DDBJ whole genome shotgun (WGS) entry which is preliminary data.</text>
</comment>
<dbReference type="EMBL" id="PEBN01000069">
    <property type="protein sequence ID" value="PHV55487.1"/>
    <property type="molecule type" value="Genomic_DNA"/>
</dbReference>
<dbReference type="Gene3D" id="1.10.10.60">
    <property type="entry name" value="Homeodomain-like"/>
    <property type="match status" value="1"/>
</dbReference>
<feature type="non-terminal residue" evidence="2">
    <location>
        <position position="89"/>
    </location>
</feature>
<protein>
    <submittedName>
        <fullName evidence="2">IS3 family transposase</fullName>
    </submittedName>
</protein>
<dbReference type="InterPro" id="IPR002514">
    <property type="entry name" value="Transposase_8"/>
</dbReference>
<proteinExistence type="predicted"/>
<dbReference type="SUPFAM" id="SSF46689">
    <property type="entry name" value="Homeodomain-like"/>
    <property type="match status" value="1"/>
</dbReference>